<dbReference type="Pfam" id="PF00712">
    <property type="entry name" value="DNA_pol3_beta"/>
    <property type="match status" value="1"/>
</dbReference>
<dbReference type="GO" id="GO:0003887">
    <property type="term" value="F:DNA-directed DNA polymerase activity"/>
    <property type="evidence" value="ECO:0007669"/>
    <property type="project" value="UniProtKB-KW"/>
</dbReference>
<evidence type="ECO:0000313" key="12">
    <source>
        <dbReference type="Proteomes" id="UP000236173"/>
    </source>
</evidence>
<evidence type="ECO:0000256" key="8">
    <source>
        <dbReference type="ARBA" id="ARBA00023125"/>
    </source>
</evidence>
<dbReference type="InterPro" id="IPR022634">
    <property type="entry name" value="DNA_polIII_beta_N"/>
</dbReference>
<feature type="domain" description="DNA polymerase III beta sliding clamp N-terminal" evidence="9">
    <location>
        <begin position="20"/>
        <end position="123"/>
    </location>
</feature>
<dbReference type="NCBIfam" id="TIGR00663">
    <property type="entry name" value="dnan"/>
    <property type="match status" value="1"/>
</dbReference>
<comment type="similarity">
    <text evidence="2">Belongs to the beta sliding clamp family.</text>
</comment>
<comment type="subcellular location">
    <subcellularLocation>
        <location evidence="1">Cytoplasm</location>
    </subcellularLocation>
</comment>
<name>A0A2H5XGG7_9BACT</name>
<dbReference type="EMBL" id="BEHT01000069">
    <property type="protein sequence ID" value="GBD00267.1"/>
    <property type="molecule type" value="Genomic_DNA"/>
</dbReference>
<evidence type="ECO:0000256" key="4">
    <source>
        <dbReference type="ARBA" id="ARBA00022679"/>
    </source>
</evidence>
<evidence type="ECO:0000313" key="11">
    <source>
        <dbReference type="EMBL" id="GBD00267.1"/>
    </source>
</evidence>
<evidence type="ECO:0000256" key="5">
    <source>
        <dbReference type="ARBA" id="ARBA00022695"/>
    </source>
</evidence>
<dbReference type="InterPro" id="IPR001001">
    <property type="entry name" value="DNA_polIII_beta"/>
</dbReference>
<dbReference type="Gene3D" id="3.10.150.10">
    <property type="entry name" value="DNA Polymerase III, subunit A, domain 2"/>
    <property type="match status" value="1"/>
</dbReference>
<evidence type="ECO:0000256" key="3">
    <source>
        <dbReference type="ARBA" id="ARBA00022490"/>
    </source>
</evidence>
<dbReference type="GO" id="GO:0005737">
    <property type="term" value="C:cytoplasm"/>
    <property type="evidence" value="ECO:0007669"/>
    <property type="project" value="UniProtKB-SubCell"/>
</dbReference>
<reference evidence="12" key="1">
    <citation type="submission" date="2017-09" db="EMBL/GenBank/DDBJ databases">
        <title>Metaegenomics of thermophilic ammonia-oxidizing enrichment culture.</title>
        <authorList>
            <person name="Kato S."/>
            <person name="Suzuki K."/>
        </authorList>
    </citation>
    <scope>NUCLEOTIDE SEQUENCE [LARGE SCALE GENOMIC DNA]</scope>
</reference>
<sequence length="388" mass="43214">MRCRVAGRALETAARSLNAATVGARTTLPILSHILLEAQETQTLRMAATNLTLWLEWSVAAEVEEPGRVAVAGKEWRAILTSLDSDLVELEAPPETEGAGRMNLRFGNAEYRLPILPADEFPLPPEESAWGEPFALDGDQLASALRKVFFAASSDLTMGVYTGVHFRKEDGASLDIVATDTHRLALVELEAPDLPPFTATLPIQVLKALLPLVEKAGALQWRISQDGTLVEWSGDPWRAMMTVLAGTYPPYRRVVPTSFACQVRFHAGALLPVLRRMLVFRPTNRRQPLRVILRLRTEPVMEVATIEVEFGSYEEVAKETVPVEWLTEPQDYEIAFQHPYLMEFLSTVKDGTVIAGFQASNKSATVWRLENDDRYFYVVMPMHLPGGE</sequence>
<proteinExistence type="inferred from homology"/>
<dbReference type="Gene3D" id="3.70.10.10">
    <property type="match status" value="1"/>
</dbReference>
<dbReference type="GO" id="GO:0006271">
    <property type="term" value="P:DNA strand elongation involved in DNA replication"/>
    <property type="evidence" value="ECO:0007669"/>
    <property type="project" value="TreeGrafter"/>
</dbReference>
<comment type="caution">
    <text evidence="11">The sequence shown here is derived from an EMBL/GenBank/DDBJ whole genome shotgun (WGS) entry which is preliminary data.</text>
</comment>
<dbReference type="Proteomes" id="UP000236173">
    <property type="component" value="Unassembled WGS sequence"/>
</dbReference>
<accession>A0A2H5XGG7</accession>
<keyword evidence="6" id="KW-0235">DNA replication</keyword>
<dbReference type="AlphaFoldDB" id="A0A2H5XGG7"/>
<dbReference type="EC" id="2.7.7.7" evidence="11"/>
<keyword evidence="4 11" id="KW-0808">Transferase</keyword>
<dbReference type="InterPro" id="IPR022637">
    <property type="entry name" value="DNA_polIII_beta_cen"/>
</dbReference>
<evidence type="ECO:0000256" key="1">
    <source>
        <dbReference type="ARBA" id="ARBA00004496"/>
    </source>
</evidence>
<dbReference type="SUPFAM" id="SSF55979">
    <property type="entry name" value="DNA clamp"/>
    <property type="match status" value="3"/>
</dbReference>
<dbReference type="GO" id="GO:0003677">
    <property type="term" value="F:DNA binding"/>
    <property type="evidence" value="ECO:0007669"/>
    <property type="project" value="UniProtKB-KW"/>
</dbReference>
<keyword evidence="7" id="KW-0239">DNA-directed DNA polymerase</keyword>
<evidence type="ECO:0000256" key="6">
    <source>
        <dbReference type="ARBA" id="ARBA00022705"/>
    </source>
</evidence>
<dbReference type="InterPro" id="IPR046938">
    <property type="entry name" value="DNA_clamp_sf"/>
</dbReference>
<dbReference type="CDD" id="cd00140">
    <property type="entry name" value="beta_clamp"/>
    <property type="match status" value="1"/>
</dbReference>
<organism evidence="11 12">
    <name type="scientific">Candidatus Fervidibacter japonicus</name>
    <dbReference type="NCBI Taxonomy" id="2035412"/>
    <lineage>
        <taxon>Bacteria</taxon>
        <taxon>Candidatus Fervidibacterota</taxon>
        <taxon>Candidatus Fervidibacter</taxon>
    </lineage>
</organism>
<dbReference type="Pfam" id="PF02767">
    <property type="entry name" value="DNA_pol3_beta_2"/>
    <property type="match status" value="1"/>
</dbReference>
<keyword evidence="5 11" id="KW-0548">Nucleotidyltransferase</keyword>
<dbReference type="PANTHER" id="PTHR30478">
    <property type="entry name" value="DNA POLYMERASE III SUBUNIT BETA"/>
    <property type="match status" value="1"/>
</dbReference>
<keyword evidence="8" id="KW-0238">DNA-binding</keyword>
<evidence type="ECO:0000259" key="9">
    <source>
        <dbReference type="Pfam" id="PF00712"/>
    </source>
</evidence>
<gene>
    <name evidence="11" type="primary">dnaN</name>
    <name evidence="11" type="ORF">HRbin17_02806</name>
</gene>
<keyword evidence="3" id="KW-0963">Cytoplasm</keyword>
<evidence type="ECO:0000256" key="2">
    <source>
        <dbReference type="ARBA" id="ARBA00010752"/>
    </source>
</evidence>
<dbReference type="GO" id="GO:0008408">
    <property type="term" value="F:3'-5' exonuclease activity"/>
    <property type="evidence" value="ECO:0007669"/>
    <property type="project" value="InterPro"/>
</dbReference>
<evidence type="ECO:0000256" key="7">
    <source>
        <dbReference type="ARBA" id="ARBA00022932"/>
    </source>
</evidence>
<dbReference type="SMART" id="SM00480">
    <property type="entry name" value="POL3Bc"/>
    <property type="match status" value="1"/>
</dbReference>
<evidence type="ECO:0000259" key="10">
    <source>
        <dbReference type="Pfam" id="PF02767"/>
    </source>
</evidence>
<feature type="domain" description="DNA polymerase III beta sliding clamp central" evidence="10">
    <location>
        <begin position="136"/>
        <end position="249"/>
    </location>
</feature>
<dbReference type="GO" id="GO:0009360">
    <property type="term" value="C:DNA polymerase III complex"/>
    <property type="evidence" value="ECO:0007669"/>
    <property type="project" value="InterPro"/>
</dbReference>
<dbReference type="PANTHER" id="PTHR30478:SF0">
    <property type="entry name" value="BETA SLIDING CLAMP"/>
    <property type="match status" value="1"/>
</dbReference>
<protein>
    <submittedName>
        <fullName evidence="11">DNA polymerase III subunit beta</fullName>
        <ecNumber evidence="11">2.7.7.7</ecNumber>
    </submittedName>
</protein>